<protein>
    <submittedName>
        <fullName evidence="2">Uncharacterized protein</fullName>
    </submittedName>
</protein>
<organism evidence="2 3">
    <name type="scientific">Punica granatum</name>
    <name type="common">Pomegranate</name>
    <dbReference type="NCBI Taxonomy" id="22663"/>
    <lineage>
        <taxon>Eukaryota</taxon>
        <taxon>Viridiplantae</taxon>
        <taxon>Streptophyta</taxon>
        <taxon>Embryophyta</taxon>
        <taxon>Tracheophyta</taxon>
        <taxon>Spermatophyta</taxon>
        <taxon>Magnoliopsida</taxon>
        <taxon>eudicotyledons</taxon>
        <taxon>Gunneridae</taxon>
        <taxon>Pentapetalae</taxon>
        <taxon>rosids</taxon>
        <taxon>malvids</taxon>
        <taxon>Myrtales</taxon>
        <taxon>Lythraceae</taxon>
        <taxon>Punica</taxon>
    </lineage>
</organism>
<evidence type="ECO:0000256" key="1">
    <source>
        <dbReference type="SAM" id="MobiDB-lite"/>
    </source>
</evidence>
<evidence type="ECO:0000313" key="2">
    <source>
        <dbReference type="EMBL" id="OWM90767.1"/>
    </source>
</evidence>
<reference evidence="3" key="1">
    <citation type="journal article" date="2017" name="Plant J.">
        <title>The pomegranate (Punica granatum L.) genome and the genomics of punicalagin biosynthesis.</title>
        <authorList>
            <person name="Qin G."/>
            <person name="Xu C."/>
            <person name="Ming R."/>
            <person name="Tang H."/>
            <person name="Guyot R."/>
            <person name="Kramer E.M."/>
            <person name="Hu Y."/>
            <person name="Yi X."/>
            <person name="Qi Y."/>
            <person name="Xu X."/>
            <person name="Gao Z."/>
            <person name="Pan H."/>
            <person name="Jian J."/>
            <person name="Tian Y."/>
            <person name="Yue Z."/>
            <person name="Xu Y."/>
        </authorList>
    </citation>
    <scope>NUCLEOTIDE SEQUENCE [LARGE SCALE GENOMIC DNA]</scope>
    <source>
        <strain evidence="3">cv. Dabenzi</strain>
    </source>
</reference>
<feature type="region of interest" description="Disordered" evidence="1">
    <location>
        <begin position="36"/>
        <end position="62"/>
    </location>
</feature>
<comment type="caution">
    <text evidence="2">The sequence shown here is derived from an EMBL/GenBank/DDBJ whole genome shotgun (WGS) entry which is preliminary data.</text>
</comment>
<dbReference type="EMBL" id="MTKT01000537">
    <property type="protein sequence ID" value="OWM90767.1"/>
    <property type="molecule type" value="Genomic_DNA"/>
</dbReference>
<name>A0A218Y0C6_PUNGR</name>
<accession>A0A218Y0C6</accession>
<gene>
    <name evidence="2" type="ORF">CDL15_Pgr019515</name>
</gene>
<dbReference type="Proteomes" id="UP000197138">
    <property type="component" value="Unassembled WGS sequence"/>
</dbReference>
<dbReference type="AlphaFoldDB" id="A0A218Y0C6"/>
<sequence>MNTNIMFNEICDTTLAYSAPNPEICLEKLPTSREEKSMVSVRPRASQPPCKEGGRELPLIPPTREDLSPLDLECFSPYYRILVTVKGITTIEMA</sequence>
<evidence type="ECO:0000313" key="3">
    <source>
        <dbReference type="Proteomes" id="UP000197138"/>
    </source>
</evidence>
<proteinExistence type="predicted"/>